<keyword evidence="5" id="KW-0547">Nucleotide-binding</keyword>
<name>A0A674GAF0_TAEGU</name>
<comment type="subcellular location">
    <subcellularLocation>
        <location evidence="1">Recycling endosome membrane</location>
        <topology evidence="1">Lipid-anchor</topology>
        <orientation evidence="1">Cytoplasmic side</orientation>
    </subcellularLocation>
</comment>
<keyword evidence="10" id="KW-0564">Palmitate</keyword>
<keyword evidence="9" id="KW-0472">Membrane</keyword>
<keyword evidence="16" id="KW-1185">Reference proteome</keyword>
<keyword evidence="8" id="KW-0342">GTP-binding</keyword>
<dbReference type="InterPro" id="IPR027417">
    <property type="entry name" value="P-loop_NTPase"/>
</dbReference>
<dbReference type="GO" id="GO:0003925">
    <property type="term" value="F:G protein activity"/>
    <property type="evidence" value="ECO:0007669"/>
    <property type="project" value="UniProtKB-EC"/>
</dbReference>
<dbReference type="SMART" id="SM00174">
    <property type="entry name" value="RHO"/>
    <property type="match status" value="1"/>
</dbReference>
<feature type="compositionally biased region" description="Low complexity" evidence="14">
    <location>
        <begin position="269"/>
        <end position="278"/>
    </location>
</feature>
<reference evidence="15" key="2">
    <citation type="submission" date="2025-08" db="UniProtKB">
        <authorList>
            <consortium name="Ensembl"/>
        </authorList>
    </citation>
    <scope>IDENTIFICATION</scope>
</reference>
<proteinExistence type="inferred from homology"/>
<evidence type="ECO:0000313" key="16">
    <source>
        <dbReference type="Proteomes" id="UP000007754"/>
    </source>
</evidence>
<evidence type="ECO:0000256" key="4">
    <source>
        <dbReference type="ARBA" id="ARBA00022481"/>
    </source>
</evidence>
<dbReference type="Gene3D" id="3.40.50.300">
    <property type="entry name" value="P-loop containing nucleotide triphosphate hydrolases"/>
    <property type="match status" value="1"/>
</dbReference>
<dbReference type="GO" id="GO:0032486">
    <property type="term" value="P:Rap protein signal transduction"/>
    <property type="evidence" value="ECO:0007669"/>
    <property type="project" value="InterPro"/>
</dbReference>
<evidence type="ECO:0000256" key="5">
    <source>
        <dbReference type="ARBA" id="ARBA00022741"/>
    </source>
</evidence>
<keyword evidence="6" id="KW-0967">Endosome</keyword>
<evidence type="ECO:0000256" key="13">
    <source>
        <dbReference type="ARBA" id="ARBA00048098"/>
    </source>
</evidence>
<feature type="region of interest" description="Disordered" evidence="14">
    <location>
        <begin position="68"/>
        <end position="93"/>
    </location>
</feature>
<dbReference type="InterPro" id="IPR001806">
    <property type="entry name" value="Small_GTPase"/>
</dbReference>
<evidence type="ECO:0000256" key="6">
    <source>
        <dbReference type="ARBA" id="ARBA00022753"/>
    </source>
</evidence>
<sequence>MGPRPPSSWHRHLGTAILAPPSWHRHLGTAILAPPSWHRHLGTAILAPPSWHRHLGTAILGGRAGTAPRCHTQTCPPAQRPGATPKPVPPHSAPVPHANLSPAQHTASVPHANLSPRTVPRCHTQTCPPAQRLGATLKPVPPHSAPVPHSNLSPRTLPRCHMQTCPPAQHIASVPHASLCPCTVPRCHTQTCPPAQRPGATPKPVPQHSTLPRCHTQSCPPAQSGRAVTQHAGSEAAAGRGSLQCASETLPGGRVPRRWRERGAEGAERAGAAPGADGVWLPPGRRGSSGASPFTGGGPGLCEGRGAACPRPGPARSGQRGPMREYKVVVLGSGGVGKSALTVQFVTGTFIEKYDPTIEDFYRKEIEVDSSPSVLEILDTAGTEQFASMRDLYIKNGQGFILVYSLVNQQSFQDIKPMRDQIVRVKRYEKVPLILVGNKVDLESEREVLSAEGRALAQEWGCPFMETSAKSKTMVDELFAEIVRQMNYASLPEKQDQCCTTCIVQ</sequence>
<dbReference type="NCBIfam" id="TIGR00231">
    <property type="entry name" value="small_GTP"/>
    <property type="match status" value="1"/>
</dbReference>
<evidence type="ECO:0000256" key="8">
    <source>
        <dbReference type="ARBA" id="ARBA00023134"/>
    </source>
</evidence>
<dbReference type="Ensembl" id="ENSTGUT00000045419.1">
    <property type="protein sequence ID" value="ENSTGUP00000019661.1"/>
    <property type="gene ID" value="ENSTGUG00000003016.2"/>
</dbReference>
<organism evidence="15 16">
    <name type="scientific">Taeniopygia guttata</name>
    <name type="common">Zebra finch</name>
    <name type="synonym">Poephila guttata</name>
    <dbReference type="NCBI Taxonomy" id="59729"/>
    <lineage>
        <taxon>Eukaryota</taxon>
        <taxon>Metazoa</taxon>
        <taxon>Chordata</taxon>
        <taxon>Craniata</taxon>
        <taxon>Vertebrata</taxon>
        <taxon>Euteleostomi</taxon>
        <taxon>Archelosauria</taxon>
        <taxon>Archosauria</taxon>
        <taxon>Dinosauria</taxon>
        <taxon>Saurischia</taxon>
        <taxon>Theropoda</taxon>
        <taxon>Coelurosauria</taxon>
        <taxon>Aves</taxon>
        <taxon>Neognathae</taxon>
        <taxon>Neoaves</taxon>
        <taxon>Telluraves</taxon>
        <taxon>Australaves</taxon>
        <taxon>Passeriformes</taxon>
        <taxon>Passeroidea</taxon>
        <taxon>Estrildidae</taxon>
        <taxon>Estrildinae</taxon>
        <taxon>Taeniopygia</taxon>
    </lineage>
</organism>
<evidence type="ECO:0000256" key="11">
    <source>
        <dbReference type="ARBA" id="ARBA00023288"/>
    </source>
</evidence>
<feature type="compositionally biased region" description="Pro residues" evidence="14">
    <location>
        <begin position="84"/>
        <end position="93"/>
    </location>
</feature>
<dbReference type="PRINTS" id="PR00449">
    <property type="entry name" value="RASTRNSFRMNG"/>
</dbReference>
<dbReference type="AlphaFoldDB" id="A0A674GAF0"/>
<gene>
    <name evidence="15" type="primary">RAP2C</name>
</gene>
<comment type="similarity">
    <text evidence="2">Belongs to the small GTPase superfamily. Ras family.</text>
</comment>
<evidence type="ECO:0000313" key="15">
    <source>
        <dbReference type="Ensembl" id="ENSTGUP00000019661.1"/>
    </source>
</evidence>
<dbReference type="InterPro" id="IPR020849">
    <property type="entry name" value="Small_GTPase_Ras-type"/>
</dbReference>
<feature type="compositionally biased region" description="Polar residues" evidence="14">
    <location>
        <begin position="207"/>
        <end position="221"/>
    </location>
</feature>
<accession>A0A674GAF0</accession>
<keyword evidence="12" id="KW-0636">Prenylation</keyword>
<evidence type="ECO:0000256" key="1">
    <source>
        <dbReference type="ARBA" id="ARBA00004523"/>
    </source>
</evidence>
<dbReference type="Proteomes" id="UP000007754">
    <property type="component" value="Chromosome 4A"/>
</dbReference>
<dbReference type="OMA" id="VPRCHTQ"/>
<keyword evidence="11" id="KW-0449">Lipoprotein</keyword>
<evidence type="ECO:0000256" key="10">
    <source>
        <dbReference type="ARBA" id="ARBA00023139"/>
    </source>
</evidence>
<evidence type="ECO:0000256" key="7">
    <source>
        <dbReference type="ARBA" id="ARBA00022801"/>
    </source>
</evidence>
<dbReference type="GO" id="GO:0005525">
    <property type="term" value="F:GTP binding"/>
    <property type="evidence" value="ECO:0007669"/>
    <property type="project" value="UniProtKB-KW"/>
</dbReference>
<dbReference type="GeneTree" id="ENSGT00940000157245"/>
<dbReference type="FunFam" id="3.40.50.300:FF:000189">
    <property type="entry name" value="Member of ras oncogene family"/>
    <property type="match status" value="1"/>
</dbReference>
<reference evidence="15" key="3">
    <citation type="submission" date="2025-09" db="UniProtKB">
        <authorList>
            <consortium name="Ensembl"/>
        </authorList>
    </citation>
    <scope>IDENTIFICATION</scope>
</reference>
<dbReference type="SUPFAM" id="SSF52540">
    <property type="entry name" value="P-loop containing nucleoside triphosphate hydrolases"/>
    <property type="match status" value="1"/>
</dbReference>
<dbReference type="PROSITE" id="PS51420">
    <property type="entry name" value="RHO"/>
    <property type="match status" value="1"/>
</dbReference>
<protein>
    <recommendedName>
        <fullName evidence="3">small monomeric GTPase</fullName>
        <ecNumber evidence="3">3.6.5.2</ecNumber>
    </recommendedName>
</protein>
<dbReference type="InterPro" id="IPR041840">
    <property type="entry name" value="Rap2"/>
</dbReference>
<keyword evidence="4" id="KW-0488">Methylation</keyword>
<feature type="region of interest" description="Disordered" evidence="14">
    <location>
        <begin position="197"/>
        <end position="299"/>
    </location>
</feature>
<dbReference type="InterPro" id="IPR005225">
    <property type="entry name" value="Small_GTP-bd"/>
</dbReference>
<evidence type="ECO:0000256" key="12">
    <source>
        <dbReference type="ARBA" id="ARBA00023289"/>
    </source>
</evidence>
<comment type="catalytic activity">
    <reaction evidence="13">
        <text>GTP + H2O = GDP + phosphate + H(+)</text>
        <dbReference type="Rhea" id="RHEA:19669"/>
        <dbReference type="ChEBI" id="CHEBI:15377"/>
        <dbReference type="ChEBI" id="CHEBI:15378"/>
        <dbReference type="ChEBI" id="CHEBI:37565"/>
        <dbReference type="ChEBI" id="CHEBI:43474"/>
        <dbReference type="ChEBI" id="CHEBI:58189"/>
        <dbReference type="EC" id="3.6.5.2"/>
    </reaction>
</comment>
<dbReference type="CDD" id="cd04176">
    <property type="entry name" value="Rap2"/>
    <property type="match status" value="1"/>
</dbReference>
<dbReference type="EC" id="3.6.5.2" evidence="3"/>
<dbReference type="PANTHER" id="PTHR24070">
    <property type="entry name" value="RAS, DI-RAS, AND RHEB FAMILY MEMBERS OF SMALL GTPASE SUPERFAMILY"/>
    <property type="match status" value="1"/>
</dbReference>
<dbReference type="PROSITE" id="PS51421">
    <property type="entry name" value="RAS"/>
    <property type="match status" value="1"/>
</dbReference>
<reference evidence="15 16" key="1">
    <citation type="journal article" date="2010" name="Nature">
        <title>The genome of a songbird.</title>
        <authorList>
            <person name="Warren W.C."/>
            <person name="Clayton D.F."/>
            <person name="Ellegren H."/>
            <person name="Arnold A.P."/>
            <person name="Hillier L.W."/>
            <person name="Kunstner A."/>
            <person name="Searle S."/>
            <person name="White S."/>
            <person name="Vilella A.J."/>
            <person name="Fairley S."/>
            <person name="Heger A."/>
            <person name="Kong L."/>
            <person name="Ponting C.P."/>
            <person name="Jarvis E.D."/>
            <person name="Mello C.V."/>
            <person name="Minx P."/>
            <person name="Lovell P."/>
            <person name="Velho T.A."/>
            <person name="Ferris M."/>
            <person name="Balakrishnan C.N."/>
            <person name="Sinha S."/>
            <person name="Blatti C."/>
            <person name="London S.E."/>
            <person name="Li Y."/>
            <person name="Lin Y.C."/>
            <person name="George J."/>
            <person name="Sweedler J."/>
            <person name="Southey B."/>
            <person name="Gunaratne P."/>
            <person name="Watson M."/>
            <person name="Nam K."/>
            <person name="Backstrom N."/>
            <person name="Smeds L."/>
            <person name="Nabholz B."/>
            <person name="Itoh Y."/>
            <person name="Whitney O."/>
            <person name="Pfenning A.R."/>
            <person name="Howard J."/>
            <person name="Volker M."/>
            <person name="Skinner B.M."/>
            <person name="Griffin D.K."/>
            <person name="Ye L."/>
            <person name="McLaren W.M."/>
            <person name="Flicek P."/>
            <person name="Quesada V."/>
            <person name="Velasco G."/>
            <person name="Lopez-Otin C."/>
            <person name="Puente X.S."/>
            <person name="Olender T."/>
            <person name="Lancet D."/>
            <person name="Smit A.F."/>
            <person name="Hubley R."/>
            <person name="Konkel M.K."/>
            <person name="Walker J.A."/>
            <person name="Batzer M.A."/>
            <person name="Gu W."/>
            <person name="Pollock D.D."/>
            <person name="Chen L."/>
            <person name="Cheng Z."/>
            <person name="Eichler E.E."/>
            <person name="Stapley J."/>
            <person name="Slate J."/>
            <person name="Ekblom R."/>
            <person name="Birkhead T."/>
            <person name="Burke T."/>
            <person name="Burt D."/>
            <person name="Scharff C."/>
            <person name="Adam I."/>
            <person name="Richard H."/>
            <person name="Sultan M."/>
            <person name="Soldatov A."/>
            <person name="Lehrach H."/>
            <person name="Edwards S.V."/>
            <person name="Yang S.P."/>
            <person name="Li X."/>
            <person name="Graves T."/>
            <person name="Fulton L."/>
            <person name="Nelson J."/>
            <person name="Chinwalla A."/>
            <person name="Hou S."/>
            <person name="Mardis E.R."/>
            <person name="Wilson R.K."/>
        </authorList>
    </citation>
    <scope>NUCLEOTIDE SEQUENCE [LARGE SCALE GENOMIC DNA]</scope>
</reference>
<dbReference type="SMART" id="SM00173">
    <property type="entry name" value="RAS"/>
    <property type="match status" value="1"/>
</dbReference>
<evidence type="ECO:0000256" key="2">
    <source>
        <dbReference type="ARBA" id="ARBA00008344"/>
    </source>
</evidence>
<dbReference type="GO" id="GO:0055038">
    <property type="term" value="C:recycling endosome membrane"/>
    <property type="evidence" value="ECO:0007669"/>
    <property type="project" value="UniProtKB-SubCell"/>
</dbReference>
<evidence type="ECO:0000256" key="14">
    <source>
        <dbReference type="SAM" id="MobiDB-lite"/>
    </source>
</evidence>
<dbReference type="Pfam" id="PF00071">
    <property type="entry name" value="Ras"/>
    <property type="match status" value="1"/>
</dbReference>
<keyword evidence="7" id="KW-0378">Hydrolase</keyword>
<dbReference type="SMART" id="SM00175">
    <property type="entry name" value="RAB"/>
    <property type="match status" value="1"/>
</dbReference>
<evidence type="ECO:0000256" key="9">
    <source>
        <dbReference type="ARBA" id="ARBA00023136"/>
    </source>
</evidence>
<dbReference type="PROSITE" id="PS51419">
    <property type="entry name" value="RAB"/>
    <property type="match status" value="1"/>
</dbReference>
<dbReference type="InParanoid" id="A0A674GAF0"/>
<evidence type="ECO:0000256" key="3">
    <source>
        <dbReference type="ARBA" id="ARBA00011984"/>
    </source>
</evidence>